<name>A0A0F4Z3P9_RASE3</name>
<evidence type="ECO:0000256" key="4">
    <source>
        <dbReference type="ARBA" id="ARBA00022989"/>
    </source>
</evidence>
<feature type="transmembrane region" description="Helical" evidence="7">
    <location>
        <begin position="39"/>
        <end position="56"/>
    </location>
</feature>
<protein>
    <recommendedName>
        <fullName evidence="8">Major facilitator superfamily (MFS) profile domain-containing protein</fullName>
    </recommendedName>
</protein>
<keyword evidence="3 7" id="KW-0812">Transmembrane</keyword>
<dbReference type="GO" id="GO:0016020">
    <property type="term" value="C:membrane"/>
    <property type="evidence" value="ECO:0007669"/>
    <property type="project" value="UniProtKB-SubCell"/>
</dbReference>
<feature type="transmembrane region" description="Helical" evidence="7">
    <location>
        <begin position="470"/>
        <end position="491"/>
    </location>
</feature>
<sequence>MLRMWRRSSTSDYETEKLRKTPPSRSIPRGLKWRSSRPFIVGVISFAIFTIVPVAPTALEERVGLPAKDRQRWTSILLSLYGACLLAASHIRLITKSAIFGYLADKMDSRKWPLIFGLVALAASTSLLCVGTTLALWITGRIFQGISAAMVWTVGMALLVDTFGDHEVGSAMGFVGMSFSTGIMLGPLLGGIIYQNAGYYAVFAVTFAMIGVDIVLRVVMIEAKDARKWLGESASESTTSDVSLDRTHDVLLSDLAKETLAPHSQRTCHPRILVSPLPPKRRLPSSFILLKSPRMLLALYAYFVISILMDSFDSVLPIFVQDTFGWGQTGQGLVFIALCLPHFLEPIWGRFGDRHQHAWRLLAAGAFFLNVPLLVLLRLVSANTIGLKVLLCVLLAFIGVSFSMATPAVMTEVSLVMNDIKAKSPDAFGKNGAVAQAYGLMNCAFALGELIGPVWAGFIREDHGWGTMSWTLGLLSGVTAIPVSLGLGGWIGNLRKVKREGPDTGDQSSV</sequence>
<gene>
    <name evidence="9" type="ORF">T310_1250</name>
</gene>
<evidence type="ECO:0000256" key="6">
    <source>
        <dbReference type="SAM" id="MobiDB-lite"/>
    </source>
</evidence>
<dbReference type="InterPro" id="IPR011701">
    <property type="entry name" value="MFS"/>
</dbReference>
<dbReference type="InterPro" id="IPR020846">
    <property type="entry name" value="MFS_dom"/>
</dbReference>
<keyword evidence="5 7" id="KW-0472">Membrane</keyword>
<feature type="transmembrane region" description="Helical" evidence="7">
    <location>
        <begin position="76"/>
        <end position="94"/>
    </location>
</feature>
<feature type="transmembrane region" description="Helical" evidence="7">
    <location>
        <begin position="172"/>
        <end position="194"/>
    </location>
</feature>
<dbReference type="GeneID" id="25313601"/>
<evidence type="ECO:0000256" key="1">
    <source>
        <dbReference type="ARBA" id="ARBA00004141"/>
    </source>
</evidence>
<feature type="transmembrane region" description="Helical" evidence="7">
    <location>
        <begin position="361"/>
        <end position="381"/>
    </location>
</feature>
<dbReference type="PANTHER" id="PTHR23506">
    <property type="entry name" value="GH10249P"/>
    <property type="match status" value="1"/>
</dbReference>
<evidence type="ECO:0000256" key="5">
    <source>
        <dbReference type="ARBA" id="ARBA00023136"/>
    </source>
</evidence>
<dbReference type="RefSeq" id="XP_013331313.1">
    <property type="nucleotide sequence ID" value="XM_013475859.1"/>
</dbReference>
<dbReference type="InterPro" id="IPR050930">
    <property type="entry name" value="MFS_Vesicular_Transporter"/>
</dbReference>
<feature type="transmembrane region" description="Helical" evidence="7">
    <location>
        <begin position="332"/>
        <end position="349"/>
    </location>
</feature>
<feature type="transmembrane region" description="Helical" evidence="7">
    <location>
        <begin position="114"/>
        <end position="136"/>
    </location>
</feature>
<dbReference type="Gene3D" id="1.20.1250.20">
    <property type="entry name" value="MFS general substrate transporter like domains"/>
    <property type="match status" value="1"/>
</dbReference>
<organism evidence="9 10">
    <name type="scientific">Rasamsonia emersonii (strain ATCC 16479 / CBS 393.64 / IMI 116815)</name>
    <dbReference type="NCBI Taxonomy" id="1408163"/>
    <lineage>
        <taxon>Eukaryota</taxon>
        <taxon>Fungi</taxon>
        <taxon>Dikarya</taxon>
        <taxon>Ascomycota</taxon>
        <taxon>Pezizomycotina</taxon>
        <taxon>Eurotiomycetes</taxon>
        <taxon>Eurotiomycetidae</taxon>
        <taxon>Eurotiales</taxon>
        <taxon>Trichocomaceae</taxon>
        <taxon>Rasamsonia</taxon>
    </lineage>
</organism>
<feature type="transmembrane region" description="Helical" evidence="7">
    <location>
        <begin position="200"/>
        <end position="220"/>
    </location>
</feature>
<dbReference type="GO" id="GO:0022857">
    <property type="term" value="F:transmembrane transporter activity"/>
    <property type="evidence" value="ECO:0007669"/>
    <property type="project" value="InterPro"/>
</dbReference>
<proteinExistence type="predicted"/>
<dbReference type="PANTHER" id="PTHR23506:SF23">
    <property type="entry name" value="GH10249P"/>
    <property type="match status" value="1"/>
</dbReference>
<evidence type="ECO:0000256" key="2">
    <source>
        <dbReference type="ARBA" id="ARBA00022448"/>
    </source>
</evidence>
<keyword evidence="2" id="KW-0813">Transport</keyword>
<evidence type="ECO:0000313" key="9">
    <source>
        <dbReference type="EMBL" id="KKA24701.1"/>
    </source>
</evidence>
<dbReference type="CDD" id="cd17325">
    <property type="entry name" value="MFS_MdtG_SLC18_like"/>
    <property type="match status" value="1"/>
</dbReference>
<dbReference type="Proteomes" id="UP000053958">
    <property type="component" value="Unassembled WGS sequence"/>
</dbReference>
<keyword evidence="10" id="KW-1185">Reference proteome</keyword>
<dbReference type="SUPFAM" id="SSF103473">
    <property type="entry name" value="MFS general substrate transporter"/>
    <property type="match status" value="1"/>
</dbReference>
<accession>A0A0F4Z3P9</accession>
<dbReference type="EMBL" id="LASV01000050">
    <property type="protein sequence ID" value="KKA24701.1"/>
    <property type="molecule type" value="Genomic_DNA"/>
</dbReference>
<feature type="domain" description="Major facilitator superfamily (MFS) profile" evidence="8">
    <location>
        <begin position="34"/>
        <end position="495"/>
    </location>
</feature>
<feature type="transmembrane region" description="Helical" evidence="7">
    <location>
        <begin position="437"/>
        <end position="458"/>
    </location>
</feature>
<dbReference type="AlphaFoldDB" id="A0A0F4Z3P9"/>
<comment type="caution">
    <text evidence="9">The sequence shown here is derived from an EMBL/GenBank/DDBJ whole genome shotgun (WGS) entry which is preliminary data.</text>
</comment>
<dbReference type="Pfam" id="PF07690">
    <property type="entry name" value="MFS_1"/>
    <property type="match status" value="1"/>
</dbReference>
<evidence type="ECO:0000256" key="3">
    <source>
        <dbReference type="ARBA" id="ARBA00022692"/>
    </source>
</evidence>
<feature type="transmembrane region" description="Helical" evidence="7">
    <location>
        <begin position="142"/>
        <end position="160"/>
    </location>
</feature>
<feature type="transmembrane region" description="Helical" evidence="7">
    <location>
        <begin position="387"/>
        <end position="416"/>
    </location>
</feature>
<comment type="subcellular location">
    <subcellularLocation>
        <location evidence="1">Membrane</location>
        <topology evidence="1">Multi-pass membrane protein</topology>
    </subcellularLocation>
</comment>
<evidence type="ECO:0000259" key="8">
    <source>
        <dbReference type="PROSITE" id="PS50850"/>
    </source>
</evidence>
<dbReference type="STRING" id="1408163.A0A0F4Z3P9"/>
<dbReference type="OrthoDB" id="5086884at2759"/>
<keyword evidence="4 7" id="KW-1133">Transmembrane helix</keyword>
<evidence type="ECO:0000256" key="7">
    <source>
        <dbReference type="SAM" id="Phobius"/>
    </source>
</evidence>
<feature type="transmembrane region" description="Helical" evidence="7">
    <location>
        <begin position="297"/>
        <end position="320"/>
    </location>
</feature>
<dbReference type="InterPro" id="IPR036259">
    <property type="entry name" value="MFS_trans_sf"/>
</dbReference>
<feature type="region of interest" description="Disordered" evidence="6">
    <location>
        <begin position="1"/>
        <end position="26"/>
    </location>
</feature>
<reference evidence="9 10" key="1">
    <citation type="submission" date="2015-04" db="EMBL/GenBank/DDBJ databases">
        <authorList>
            <person name="Heijne W.H."/>
            <person name="Fedorova N.D."/>
            <person name="Nierman W.C."/>
            <person name="Vollebregt A.W."/>
            <person name="Zhao Z."/>
            <person name="Wu L."/>
            <person name="Kumar M."/>
            <person name="Stam H."/>
            <person name="van den Berg M.A."/>
            <person name="Pel H.J."/>
        </authorList>
    </citation>
    <scope>NUCLEOTIDE SEQUENCE [LARGE SCALE GENOMIC DNA]</scope>
    <source>
        <strain evidence="9 10">CBS 393.64</strain>
    </source>
</reference>
<evidence type="ECO:0000313" key="10">
    <source>
        <dbReference type="Proteomes" id="UP000053958"/>
    </source>
</evidence>
<dbReference type="PROSITE" id="PS50850">
    <property type="entry name" value="MFS"/>
    <property type="match status" value="1"/>
</dbReference>